<proteinExistence type="predicted"/>
<keyword evidence="7" id="KW-1185">Reference proteome</keyword>
<dbReference type="PANTHER" id="PTHR43400:SF10">
    <property type="entry name" value="3-OXOSTEROID 1-DEHYDROGENASE"/>
    <property type="match status" value="1"/>
</dbReference>
<evidence type="ECO:0000256" key="4">
    <source>
        <dbReference type="ARBA" id="ARBA00023002"/>
    </source>
</evidence>
<evidence type="ECO:0000256" key="3">
    <source>
        <dbReference type="ARBA" id="ARBA00022827"/>
    </source>
</evidence>
<sequence length="500" mass="54815">MNNQEYDVIVVGASNAGGMAAAAAAEKGAKVLVIDKMGSAGYLYRETIAAIHSKAQKKAGVEIDRNELVNFISTFNQGNVDQRLLNVWADNSSEMVDWLDDEVLQPHGAYIKATPDAHYETERNRAFPTGNEATAPDGKYWQMGYGNWVIAKAEELGAKFAWHTKLEELIVENGRVVGLVAKNMKSKKTSTFRARKGVILCTGGYGSNQALMQKWNSLGLKTNVYTDSQRDDGSGIVAALKVGAAKDEEPASIVFNRGAVPVGTNAEDFYEVDLTPPDDPGYLWLGSYPMLKVNLNGERFFNESAPYQFQMTAASKQPGYLSAMIWTEETMSDESLKQYHTLGCSRLGFPGIFTGEEARKEVNDRLNEGLVQKADTIEELAEKLGLPKENLQKTVDRYNEMVSKGQDSDFGKESYRLEPVNKAPYYGAIVGGRLLATLDGLRVNTKMQVVNKQDKVIEGLYAAGNCSGGFFWGIYPDHVPGLTASHALTFGRLAGKYAAE</sequence>
<keyword evidence="4" id="KW-0560">Oxidoreductase</keyword>
<name>A0A0F4LUC4_9LACO</name>
<evidence type="ECO:0000256" key="2">
    <source>
        <dbReference type="ARBA" id="ARBA00022630"/>
    </source>
</evidence>
<reference evidence="6 7" key="1">
    <citation type="submission" date="2015-01" db="EMBL/GenBank/DDBJ databases">
        <title>Comparative genomics of the lactic acid bacteria isolated from the honey bee gut.</title>
        <authorList>
            <person name="Ellegaard K.M."/>
            <person name="Tamarit D."/>
            <person name="Javelind E."/>
            <person name="Olofsson T."/>
            <person name="Andersson S.G."/>
            <person name="Vasquez A."/>
        </authorList>
    </citation>
    <scope>NUCLEOTIDE SEQUENCE [LARGE SCALE GENOMIC DNA]</scope>
    <source>
        <strain evidence="6 7">Hma11</strain>
    </source>
</reference>
<organism evidence="6 7">
    <name type="scientific">Lactobacillus apis</name>
    <dbReference type="NCBI Taxonomy" id="303541"/>
    <lineage>
        <taxon>Bacteria</taxon>
        <taxon>Bacillati</taxon>
        <taxon>Bacillota</taxon>
        <taxon>Bacilli</taxon>
        <taxon>Lactobacillales</taxon>
        <taxon>Lactobacillaceae</taxon>
        <taxon>Lactobacillus</taxon>
    </lineage>
</organism>
<dbReference type="GO" id="GO:0033765">
    <property type="term" value="F:steroid dehydrogenase activity, acting on the CH-CH group of donors"/>
    <property type="evidence" value="ECO:0007669"/>
    <property type="project" value="UniProtKB-ARBA"/>
</dbReference>
<dbReference type="InterPro" id="IPR050315">
    <property type="entry name" value="FAD-oxidoreductase_2"/>
</dbReference>
<dbReference type="GO" id="GO:0008202">
    <property type="term" value="P:steroid metabolic process"/>
    <property type="evidence" value="ECO:0007669"/>
    <property type="project" value="UniProtKB-ARBA"/>
</dbReference>
<dbReference type="PATRIC" id="fig|303541.3.peg.363"/>
<dbReference type="InterPro" id="IPR027477">
    <property type="entry name" value="Succ_DH/fumarate_Rdtase_cat_sf"/>
</dbReference>
<feature type="domain" description="FAD-dependent oxidoreductase 2 FAD-binding" evidence="5">
    <location>
        <begin position="7"/>
        <end position="476"/>
    </location>
</feature>
<dbReference type="RefSeq" id="WP_046306042.1">
    <property type="nucleotide sequence ID" value="NZ_KQ033999.1"/>
</dbReference>
<dbReference type="SUPFAM" id="SSF56425">
    <property type="entry name" value="Succinate dehydrogenase/fumarate reductase flavoprotein, catalytic domain"/>
    <property type="match status" value="1"/>
</dbReference>
<dbReference type="STRING" id="303541.JF72_02190"/>
<gene>
    <name evidence="6" type="ORF">JF72_02190</name>
</gene>
<dbReference type="Proteomes" id="UP000033682">
    <property type="component" value="Unassembled WGS sequence"/>
</dbReference>
<evidence type="ECO:0000313" key="7">
    <source>
        <dbReference type="Proteomes" id="UP000033682"/>
    </source>
</evidence>
<dbReference type="EMBL" id="JXLG01000003">
    <property type="protein sequence ID" value="KJY62235.1"/>
    <property type="molecule type" value="Genomic_DNA"/>
</dbReference>
<protein>
    <submittedName>
        <fullName evidence="6">FAD binding domain protein</fullName>
    </submittedName>
</protein>
<dbReference type="AlphaFoldDB" id="A0A0F4LUC4"/>
<comment type="cofactor">
    <cofactor evidence="1">
        <name>FAD</name>
        <dbReference type="ChEBI" id="CHEBI:57692"/>
    </cofactor>
</comment>
<dbReference type="PANTHER" id="PTHR43400">
    <property type="entry name" value="FUMARATE REDUCTASE"/>
    <property type="match status" value="1"/>
</dbReference>
<dbReference type="Gene3D" id="3.50.50.60">
    <property type="entry name" value="FAD/NAD(P)-binding domain"/>
    <property type="match status" value="2"/>
</dbReference>
<keyword evidence="2" id="KW-0285">Flavoprotein</keyword>
<dbReference type="InterPro" id="IPR003953">
    <property type="entry name" value="FAD-dep_OxRdtase_2_FAD-bd"/>
</dbReference>
<dbReference type="Gene3D" id="3.90.700.10">
    <property type="entry name" value="Succinate dehydrogenase/fumarate reductase flavoprotein, catalytic domain"/>
    <property type="match status" value="1"/>
</dbReference>
<dbReference type="HOGENOM" id="CLU_011398_4_3_9"/>
<dbReference type="SUPFAM" id="SSF51905">
    <property type="entry name" value="FAD/NAD(P)-binding domain"/>
    <property type="match status" value="1"/>
</dbReference>
<evidence type="ECO:0000259" key="5">
    <source>
        <dbReference type="Pfam" id="PF00890"/>
    </source>
</evidence>
<dbReference type="Pfam" id="PF00890">
    <property type="entry name" value="FAD_binding_2"/>
    <property type="match status" value="1"/>
</dbReference>
<evidence type="ECO:0000256" key="1">
    <source>
        <dbReference type="ARBA" id="ARBA00001974"/>
    </source>
</evidence>
<comment type="caution">
    <text evidence="6">The sequence shown here is derived from an EMBL/GenBank/DDBJ whole genome shotgun (WGS) entry which is preliminary data.</text>
</comment>
<accession>A0A0F4LUC4</accession>
<evidence type="ECO:0000313" key="6">
    <source>
        <dbReference type="EMBL" id="KJY62235.1"/>
    </source>
</evidence>
<dbReference type="InterPro" id="IPR036188">
    <property type="entry name" value="FAD/NAD-bd_sf"/>
</dbReference>
<keyword evidence="3" id="KW-0274">FAD</keyword>